<accession>A0A7R8URZ0</accession>
<dbReference type="AlphaFoldDB" id="A0A7R8URZ0"/>
<evidence type="ECO:0008006" key="3">
    <source>
        <dbReference type="Google" id="ProtNLM"/>
    </source>
</evidence>
<sequence length="351" mass="39734">MSKFRMHHPKSAVERMNLPRDIGGRGVVDVAAQHHRQVDSLRAYFYSKEQASPLHAAVCKADCGLTPLNLKDRSFNPQSGVKSDQERIEEWKSKAMHGKHVNCLWQPFVDLHLSNRWLCAGELFAETEGFMCAIQDGVVATRAYKKLIMKERVENDQCRMCGSALETLDHLISGCTVMAPVQYITRHNAVCKVIHQNLAYKHGLITGTCPVYRYEPQAVLDSSAYSMYWDRQVLTDRHTAHNKPDVLLVDKTGRSAYIIDVAIPHNSNIERKYVEKKVNYEPLAREIKEIWRLERVVVVPIILSATGIVPKSLTASLDVLGLSHSLVQTMQKYTILHTCSMLRGVLDGFSH</sequence>
<keyword evidence="2" id="KW-1185">Reference proteome</keyword>
<evidence type="ECO:0000313" key="2">
    <source>
        <dbReference type="Proteomes" id="UP000594454"/>
    </source>
</evidence>
<dbReference type="PANTHER" id="PTHR35450:SF2">
    <property type="entry name" value="REVERSE TRANSCRIPTASE DOMAIN-CONTAINING PROTEIN"/>
    <property type="match status" value="1"/>
</dbReference>
<reference evidence="1 2" key="1">
    <citation type="submission" date="2020-11" db="EMBL/GenBank/DDBJ databases">
        <authorList>
            <person name="Wallbank WR R."/>
            <person name="Pardo Diaz C."/>
            <person name="Kozak K."/>
            <person name="Martin S."/>
            <person name="Jiggins C."/>
            <person name="Moest M."/>
            <person name="Warren A I."/>
            <person name="Generalovic N T."/>
            <person name="Byers J.R.P. K."/>
            <person name="Montejo-Kovacevich G."/>
            <person name="Yen C E."/>
        </authorList>
    </citation>
    <scope>NUCLEOTIDE SEQUENCE [LARGE SCALE GENOMIC DNA]</scope>
</reference>
<protein>
    <recommendedName>
        <fullName evidence="3">Reverse transcriptase</fullName>
    </recommendedName>
</protein>
<dbReference type="PANTHER" id="PTHR35450">
    <property type="entry name" value="REVERSE TRANSCRIPTASE DOMAIN-CONTAINING PROTEIN"/>
    <property type="match status" value="1"/>
</dbReference>
<proteinExistence type="predicted"/>
<evidence type="ECO:0000313" key="1">
    <source>
        <dbReference type="EMBL" id="CAD7085949.1"/>
    </source>
</evidence>
<dbReference type="InParanoid" id="A0A7R8URZ0"/>
<dbReference type="Proteomes" id="UP000594454">
    <property type="component" value="Chromosome 3"/>
</dbReference>
<gene>
    <name evidence="1" type="ORF">HERILL_LOCUS8757</name>
</gene>
<dbReference type="EMBL" id="LR899011">
    <property type="protein sequence ID" value="CAD7085949.1"/>
    <property type="molecule type" value="Genomic_DNA"/>
</dbReference>
<name>A0A7R8URZ0_HERIL</name>
<organism evidence="1 2">
    <name type="scientific">Hermetia illucens</name>
    <name type="common">Black soldier fly</name>
    <dbReference type="NCBI Taxonomy" id="343691"/>
    <lineage>
        <taxon>Eukaryota</taxon>
        <taxon>Metazoa</taxon>
        <taxon>Ecdysozoa</taxon>
        <taxon>Arthropoda</taxon>
        <taxon>Hexapoda</taxon>
        <taxon>Insecta</taxon>
        <taxon>Pterygota</taxon>
        <taxon>Neoptera</taxon>
        <taxon>Endopterygota</taxon>
        <taxon>Diptera</taxon>
        <taxon>Brachycera</taxon>
        <taxon>Stratiomyomorpha</taxon>
        <taxon>Stratiomyidae</taxon>
        <taxon>Hermetiinae</taxon>
        <taxon>Hermetia</taxon>
    </lineage>
</organism>